<evidence type="ECO:0000256" key="1">
    <source>
        <dbReference type="SAM" id="MobiDB-lite"/>
    </source>
</evidence>
<evidence type="ECO:0000313" key="3">
    <source>
        <dbReference type="Proteomes" id="UP001159405"/>
    </source>
</evidence>
<accession>A0ABN8QY24</accession>
<feature type="compositionally biased region" description="Basic and acidic residues" evidence="1">
    <location>
        <begin position="85"/>
        <end position="98"/>
    </location>
</feature>
<comment type="caution">
    <text evidence="2">The sequence shown here is derived from an EMBL/GenBank/DDBJ whole genome shotgun (WGS) entry which is preliminary data.</text>
</comment>
<proteinExistence type="predicted"/>
<reference evidence="2 3" key="1">
    <citation type="submission" date="2022-05" db="EMBL/GenBank/DDBJ databases">
        <authorList>
            <consortium name="Genoscope - CEA"/>
            <person name="William W."/>
        </authorList>
    </citation>
    <scope>NUCLEOTIDE SEQUENCE [LARGE SCALE GENOMIC DNA]</scope>
</reference>
<gene>
    <name evidence="2" type="ORF">PLOB_00011915</name>
</gene>
<dbReference type="Proteomes" id="UP001159405">
    <property type="component" value="Unassembled WGS sequence"/>
</dbReference>
<organism evidence="2 3">
    <name type="scientific">Porites lobata</name>
    <dbReference type="NCBI Taxonomy" id="104759"/>
    <lineage>
        <taxon>Eukaryota</taxon>
        <taxon>Metazoa</taxon>
        <taxon>Cnidaria</taxon>
        <taxon>Anthozoa</taxon>
        <taxon>Hexacorallia</taxon>
        <taxon>Scleractinia</taxon>
        <taxon>Fungiina</taxon>
        <taxon>Poritidae</taxon>
        <taxon>Porites</taxon>
    </lineage>
</organism>
<name>A0ABN8QY24_9CNID</name>
<feature type="region of interest" description="Disordered" evidence="1">
    <location>
        <begin position="79"/>
        <end position="98"/>
    </location>
</feature>
<feature type="non-terminal residue" evidence="2">
    <location>
        <position position="1"/>
    </location>
</feature>
<feature type="non-terminal residue" evidence="2">
    <location>
        <position position="98"/>
    </location>
</feature>
<evidence type="ECO:0000313" key="2">
    <source>
        <dbReference type="EMBL" id="CAH3171516.1"/>
    </source>
</evidence>
<sequence>GLDDRYIRLRSHRILHPVVSRLRQSHSITFSRPGFRPGFHVWFRSTNKLWQKTKTQIITNATCPKGAAKVRAAAISIPGFADQEQENKREDYKSHSFS</sequence>
<dbReference type="EMBL" id="CALNXK010000164">
    <property type="protein sequence ID" value="CAH3171516.1"/>
    <property type="molecule type" value="Genomic_DNA"/>
</dbReference>
<protein>
    <submittedName>
        <fullName evidence="2">Uncharacterized protein</fullName>
    </submittedName>
</protein>
<keyword evidence="3" id="KW-1185">Reference proteome</keyword>